<comment type="cofactor">
    <cofactor evidence="1">
        <name>Mn(2+)</name>
        <dbReference type="ChEBI" id="CHEBI:29035"/>
    </cofactor>
</comment>
<evidence type="ECO:0000256" key="2">
    <source>
        <dbReference type="ARBA" id="ARBA00008785"/>
    </source>
</evidence>
<feature type="domain" description="Malic enzyme NAD-binding" evidence="7">
    <location>
        <begin position="131"/>
        <end position="339"/>
    </location>
</feature>
<dbReference type="InterPro" id="IPR036291">
    <property type="entry name" value="NAD(P)-bd_dom_sf"/>
</dbReference>
<dbReference type="InterPro" id="IPR037062">
    <property type="entry name" value="Malic_N_dom_sf"/>
</dbReference>
<evidence type="ECO:0000313" key="9">
    <source>
        <dbReference type="EMBL" id="VWP00925.1"/>
    </source>
</evidence>
<dbReference type="SUPFAM" id="SSF51735">
    <property type="entry name" value="NAD(P)-binding Rossmann-fold domains"/>
    <property type="match status" value="1"/>
</dbReference>
<gene>
    <name evidence="9" type="primary">P0AA28</name>
</gene>
<dbReference type="InterPro" id="IPR046346">
    <property type="entry name" value="Aminoacid_DH-like_N_sf"/>
</dbReference>
<dbReference type="GO" id="GO:0005739">
    <property type="term" value="C:mitochondrion"/>
    <property type="evidence" value="ECO:0007669"/>
    <property type="project" value="TreeGrafter"/>
</dbReference>
<protein>
    <recommendedName>
        <fullName evidence="5">Malic enzyme</fullName>
    </recommendedName>
</protein>
<keyword evidence="5" id="KW-0560">Oxidoreductase</keyword>
<dbReference type="PANTHER" id="PTHR23406:SF34">
    <property type="entry name" value="NAD-DEPENDENT MALIC ENZYME, MITOCHONDRIAL"/>
    <property type="match status" value="1"/>
</dbReference>
<feature type="region of interest" description="Disordered" evidence="6">
    <location>
        <begin position="339"/>
        <end position="361"/>
    </location>
</feature>
<evidence type="ECO:0000256" key="3">
    <source>
        <dbReference type="ARBA" id="ARBA00022723"/>
    </source>
</evidence>
<reference evidence="9" key="1">
    <citation type="submission" date="2019-10" db="EMBL/GenBank/DDBJ databases">
        <authorList>
            <person name="Nor Muhammad N."/>
        </authorList>
    </citation>
    <scope>NUCLEOTIDE SEQUENCE</scope>
</reference>
<dbReference type="GO" id="GO:0051287">
    <property type="term" value="F:NAD binding"/>
    <property type="evidence" value="ECO:0007669"/>
    <property type="project" value="InterPro"/>
</dbReference>
<dbReference type="Pfam" id="PF03949">
    <property type="entry name" value="Malic_M"/>
    <property type="match status" value="1"/>
</dbReference>
<name>A0A5K1K502_9APHY</name>
<dbReference type="Gene3D" id="3.40.50.10380">
    <property type="entry name" value="Malic enzyme, N-terminal domain"/>
    <property type="match status" value="1"/>
</dbReference>
<dbReference type="SUPFAM" id="SSF53223">
    <property type="entry name" value="Aminoacid dehydrogenase-like, N-terminal domain"/>
    <property type="match status" value="1"/>
</dbReference>
<dbReference type="Pfam" id="PF00390">
    <property type="entry name" value="malic"/>
    <property type="match status" value="1"/>
</dbReference>
<accession>A0A5K1K502</accession>
<evidence type="ECO:0000256" key="6">
    <source>
        <dbReference type="SAM" id="MobiDB-lite"/>
    </source>
</evidence>
<sequence length="486" mass="53368">MRRTGPLVVDRESECVFTPSLHTEHAHQNQIATAKSAIYTLIGGVDPAKTLSVTLDVGTTNDELLNDRLYVGWRQPRVRGQEYDNFVDRFVQLVRKHHPHCLLHFEDFGVTNAERLLDKYRDSHAVFNDDVQGTGAVTLACIMSAVGVLNSKLADQRFVIFGAGSAGLGIARQLRDGIVSIDGVDRDVANGKFYLLDKHGLLKQSLGPENIRDDVSEFVRPDAEWPEAEEREVGLLEVIRRVRPTVLIGCSTRAGAFSQDVVRAMAEGTPRPIILPLSNPSKLHEVTPQDAMDWTDGKALLATGSPFPPCRLPSGKEYIFPEGEGRVGGFDIVRRPAARPRAPEQFGNRSGARSSDALRRRGHGRHLLVGKGLEKQGADNIDINGVLTVVCGRPSFVSASRSATVSRPIRGFSVLRERGLLLTVPSPHNPRLANRGLFALPRLCSDAAPFPPYSLVAPDTRSLIPGLMRRPYDCARAHPQRHSDHA</sequence>
<evidence type="ECO:0000259" key="8">
    <source>
        <dbReference type="SMART" id="SM01274"/>
    </source>
</evidence>
<dbReference type="EMBL" id="LR728948">
    <property type="protein sequence ID" value="VWP00925.1"/>
    <property type="molecule type" value="Genomic_DNA"/>
</dbReference>
<dbReference type="PANTHER" id="PTHR23406">
    <property type="entry name" value="MALIC ENZYME-RELATED"/>
    <property type="match status" value="1"/>
</dbReference>
<evidence type="ECO:0000256" key="4">
    <source>
        <dbReference type="ARBA" id="ARBA00023027"/>
    </source>
</evidence>
<dbReference type="PRINTS" id="PR00072">
    <property type="entry name" value="MALOXRDTASE"/>
</dbReference>
<dbReference type="InterPro" id="IPR012302">
    <property type="entry name" value="Malic_NAD-bd"/>
</dbReference>
<evidence type="ECO:0000256" key="5">
    <source>
        <dbReference type="RuleBase" id="RU003426"/>
    </source>
</evidence>
<dbReference type="InterPro" id="IPR012301">
    <property type="entry name" value="Malic_N_dom"/>
</dbReference>
<dbReference type="SMART" id="SM01274">
    <property type="entry name" value="malic"/>
    <property type="match status" value="1"/>
</dbReference>
<dbReference type="PROSITE" id="PS00331">
    <property type="entry name" value="MALIC_ENZYMES"/>
    <property type="match status" value="1"/>
</dbReference>
<comment type="similarity">
    <text evidence="2 5">Belongs to the malic enzymes family.</text>
</comment>
<keyword evidence="3 5" id="KW-0479">Metal-binding</keyword>
<dbReference type="GO" id="GO:0004471">
    <property type="term" value="F:malate dehydrogenase (decarboxylating) (NAD+) activity"/>
    <property type="evidence" value="ECO:0007669"/>
    <property type="project" value="TreeGrafter"/>
</dbReference>
<dbReference type="GO" id="GO:0006108">
    <property type="term" value="P:malate metabolic process"/>
    <property type="evidence" value="ECO:0007669"/>
    <property type="project" value="TreeGrafter"/>
</dbReference>
<keyword evidence="4" id="KW-0520">NAD</keyword>
<evidence type="ECO:0000256" key="1">
    <source>
        <dbReference type="ARBA" id="ARBA00001936"/>
    </source>
</evidence>
<feature type="domain" description="Malic enzyme N-terminal" evidence="8">
    <location>
        <begin position="10"/>
        <end position="121"/>
    </location>
</feature>
<dbReference type="AlphaFoldDB" id="A0A5K1K502"/>
<dbReference type="InterPro" id="IPR001891">
    <property type="entry name" value="Malic_OxRdtase"/>
</dbReference>
<evidence type="ECO:0000259" key="7">
    <source>
        <dbReference type="SMART" id="SM00919"/>
    </source>
</evidence>
<dbReference type="SMART" id="SM00919">
    <property type="entry name" value="Malic_M"/>
    <property type="match status" value="1"/>
</dbReference>
<proteinExistence type="inferred from homology"/>
<dbReference type="InterPro" id="IPR015884">
    <property type="entry name" value="Malic_enzyme_CS"/>
</dbReference>
<dbReference type="GO" id="GO:0046872">
    <property type="term" value="F:metal ion binding"/>
    <property type="evidence" value="ECO:0007669"/>
    <property type="project" value="UniProtKB-KW"/>
</dbReference>
<dbReference type="NCBIfam" id="NF010052">
    <property type="entry name" value="PRK13529.1"/>
    <property type="match status" value="1"/>
</dbReference>
<dbReference type="GO" id="GO:0005829">
    <property type="term" value="C:cytosol"/>
    <property type="evidence" value="ECO:0007669"/>
    <property type="project" value="TreeGrafter"/>
</dbReference>
<organism evidence="9">
    <name type="scientific">Ganoderma boninense</name>
    <dbReference type="NCBI Taxonomy" id="34458"/>
    <lineage>
        <taxon>Eukaryota</taxon>
        <taxon>Fungi</taxon>
        <taxon>Dikarya</taxon>
        <taxon>Basidiomycota</taxon>
        <taxon>Agaricomycotina</taxon>
        <taxon>Agaricomycetes</taxon>
        <taxon>Polyporales</taxon>
        <taxon>Polyporaceae</taxon>
        <taxon>Ganoderma</taxon>
    </lineage>
</organism>
<dbReference type="Gene3D" id="3.40.50.720">
    <property type="entry name" value="NAD(P)-binding Rossmann-like Domain"/>
    <property type="match status" value="1"/>
</dbReference>